<proteinExistence type="predicted"/>
<dbReference type="EMBL" id="MHLI01000015">
    <property type="protein sequence ID" value="OGZ05262.1"/>
    <property type="molecule type" value="Genomic_DNA"/>
</dbReference>
<dbReference type="SUPFAM" id="SSF47598">
    <property type="entry name" value="Ribbon-helix-helix"/>
    <property type="match status" value="1"/>
</dbReference>
<dbReference type="Proteomes" id="UP000177122">
    <property type="component" value="Unassembled WGS sequence"/>
</dbReference>
<evidence type="ECO:0000313" key="2">
    <source>
        <dbReference type="Proteomes" id="UP000177122"/>
    </source>
</evidence>
<comment type="caution">
    <text evidence="1">The sequence shown here is derived from an EMBL/GenBank/DDBJ whole genome shotgun (WGS) entry which is preliminary data.</text>
</comment>
<evidence type="ECO:0000313" key="1">
    <source>
        <dbReference type="EMBL" id="OGZ05262.1"/>
    </source>
</evidence>
<protein>
    <recommendedName>
        <fullName evidence="3">Ribbon-helix-helix protein CopG domain-containing protein</fullName>
    </recommendedName>
</protein>
<gene>
    <name evidence="1" type="ORF">A2845_03040</name>
</gene>
<organism evidence="1 2">
    <name type="scientific">Candidatus Lloydbacteria bacterium RIFCSPHIGHO2_01_FULL_49_22</name>
    <dbReference type="NCBI Taxonomy" id="1798658"/>
    <lineage>
        <taxon>Bacteria</taxon>
        <taxon>Candidatus Lloydiibacteriota</taxon>
    </lineage>
</organism>
<dbReference type="AlphaFoldDB" id="A0A1G2CVL0"/>
<accession>A0A1G2CVL0</accession>
<dbReference type="InterPro" id="IPR010985">
    <property type="entry name" value="Ribbon_hlx_hlx"/>
</dbReference>
<dbReference type="GO" id="GO:0006355">
    <property type="term" value="P:regulation of DNA-templated transcription"/>
    <property type="evidence" value="ECO:0007669"/>
    <property type="project" value="InterPro"/>
</dbReference>
<name>A0A1G2CVL0_9BACT</name>
<sequence>MSTLSVPLTPQLEIEIDRMVKNGVASNKAAVVRRAIEKLVEDEAVNAVLLAQNEPTLKGDLRKLMKKIR</sequence>
<reference evidence="1 2" key="1">
    <citation type="journal article" date="2016" name="Nat. Commun.">
        <title>Thousands of microbial genomes shed light on interconnected biogeochemical processes in an aquifer system.</title>
        <authorList>
            <person name="Anantharaman K."/>
            <person name="Brown C.T."/>
            <person name="Hug L.A."/>
            <person name="Sharon I."/>
            <person name="Castelle C.J."/>
            <person name="Probst A.J."/>
            <person name="Thomas B.C."/>
            <person name="Singh A."/>
            <person name="Wilkins M.J."/>
            <person name="Karaoz U."/>
            <person name="Brodie E.L."/>
            <person name="Williams K.H."/>
            <person name="Hubbard S.S."/>
            <person name="Banfield J.F."/>
        </authorList>
    </citation>
    <scope>NUCLEOTIDE SEQUENCE [LARGE SCALE GENOMIC DNA]</scope>
</reference>
<evidence type="ECO:0008006" key="3">
    <source>
        <dbReference type="Google" id="ProtNLM"/>
    </source>
</evidence>